<feature type="compositionally biased region" description="Polar residues" evidence="1">
    <location>
        <begin position="42"/>
        <end position="51"/>
    </location>
</feature>
<feature type="region of interest" description="Disordered" evidence="1">
    <location>
        <begin position="1"/>
        <end position="22"/>
    </location>
</feature>
<gene>
    <name evidence="2" type="ORF">JOQ06_020751</name>
</gene>
<protein>
    <submittedName>
        <fullName evidence="2">Uncharacterized protein</fullName>
    </submittedName>
</protein>
<keyword evidence="3" id="KW-1185">Reference proteome</keyword>
<dbReference type="EMBL" id="JAPTMU010000001">
    <property type="protein sequence ID" value="KAJ4949234.1"/>
    <property type="molecule type" value="Genomic_DNA"/>
</dbReference>
<evidence type="ECO:0000256" key="1">
    <source>
        <dbReference type="SAM" id="MobiDB-lite"/>
    </source>
</evidence>
<accession>A0AAD6FWZ4</accession>
<evidence type="ECO:0000313" key="2">
    <source>
        <dbReference type="EMBL" id="KAJ4949234.1"/>
    </source>
</evidence>
<feature type="region of interest" description="Disordered" evidence="1">
    <location>
        <begin position="32"/>
        <end position="51"/>
    </location>
</feature>
<organism evidence="2 3">
    <name type="scientific">Pogonophryne albipinna</name>
    <dbReference type="NCBI Taxonomy" id="1090488"/>
    <lineage>
        <taxon>Eukaryota</taxon>
        <taxon>Metazoa</taxon>
        <taxon>Chordata</taxon>
        <taxon>Craniata</taxon>
        <taxon>Vertebrata</taxon>
        <taxon>Euteleostomi</taxon>
        <taxon>Actinopterygii</taxon>
        <taxon>Neopterygii</taxon>
        <taxon>Teleostei</taxon>
        <taxon>Neoteleostei</taxon>
        <taxon>Acanthomorphata</taxon>
        <taxon>Eupercaria</taxon>
        <taxon>Perciformes</taxon>
        <taxon>Notothenioidei</taxon>
        <taxon>Pogonophryne</taxon>
    </lineage>
</organism>
<proteinExistence type="predicted"/>
<reference evidence="2" key="1">
    <citation type="submission" date="2022-11" db="EMBL/GenBank/DDBJ databases">
        <title>Chromosome-level genome of Pogonophryne albipinna.</title>
        <authorList>
            <person name="Jo E."/>
        </authorList>
    </citation>
    <scope>NUCLEOTIDE SEQUENCE</scope>
    <source>
        <strain evidence="2">SGF0006</strain>
        <tissue evidence="2">Muscle</tissue>
    </source>
</reference>
<sequence length="76" mass="8472">MGVRSTSALWQRQGTSGQPLVSQLTPSWGLSLGGSGQGWTPAKTNHTSRTLTENRTQLKVREKIKFMVFRPFELNP</sequence>
<dbReference type="Proteomes" id="UP001219934">
    <property type="component" value="Unassembled WGS sequence"/>
</dbReference>
<name>A0AAD6FWZ4_9TELE</name>
<evidence type="ECO:0000313" key="3">
    <source>
        <dbReference type="Proteomes" id="UP001219934"/>
    </source>
</evidence>
<comment type="caution">
    <text evidence="2">The sequence shown here is derived from an EMBL/GenBank/DDBJ whole genome shotgun (WGS) entry which is preliminary data.</text>
</comment>
<feature type="non-terminal residue" evidence="2">
    <location>
        <position position="76"/>
    </location>
</feature>
<dbReference type="AlphaFoldDB" id="A0AAD6FWZ4"/>